<reference evidence="1 2" key="1">
    <citation type="submission" date="2013-10" db="EMBL/GenBank/DDBJ databases">
        <title>Salinisphaera japonica YTM-1 Genome Sequencing.</title>
        <authorList>
            <person name="Lai Q."/>
            <person name="Li C."/>
            <person name="Shao Z."/>
        </authorList>
    </citation>
    <scope>NUCLEOTIDE SEQUENCE [LARGE SCALE GENOMIC DNA]</scope>
    <source>
        <strain evidence="1 2">YTM-1</strain>
    </source>
</reference>
<evidence type="ECO:0000313" key="1">
    <source>
        <dbReference type="EMBL" id="ROO30871.1"/>
    </source>
</evidence>
<proteinExistence type="predicted"/>
<dbReference type="SUPFAM" id="SSF51556">
    <property type="entry name" value="Metallo-dependent hydrolases"/>
    <property type="match status" value="1"/>
</dbReference>
<evidence type="ECO:0000313" key="2">
    <source>
        <dbReference type="Proteomes" id="UP000285310"/>
    </source>
</evidence>
<dbReference type="EMBL" id="AYKG01000009">
    <property type="protein sequence ID" value="ROO30871.1"/>
    <property type="molecule type" value="Genomic_DNA"/>
</dbReference>
<gene>
    <name evidence="1" type="ORF">SAJA_04025</name>
</gene>
<dbReference type="Gene3D" id="3.20.20.140">
    <property type="entry name" value="Metal-dependent hydrolases"/>
    <property type="match status" value="1"/>
</dbReference>
<evidence type="ECO:0008006" key="3">
    <source>
        <dbReference type="Google" id="ProtNLM"/>
    </source>
</evidence>
<protein>
    <recommendedName>
        <fullName evidence="3">Amidohydrolase-related domain-containing protein</fullName>
    </recommendedName>
</protein>
<dbReference type="RefSeq" id="WP_123657357.1">
    <property type="nucleotide sequence ID" value="NZ_AYKG01000009.1"/>
</dbReference>
<name>A0A423PZ38_9GAMM</name>
<keyword evidence="2" id="KW-1185">Reference proteome</keyword>
<dbReference type="InterPro" id="IPR032466">
    <property type="entry name" value="Metal_Hydrolase"/>
</dbReference>
<organism evidence="1 2">
    <name type="scientific">Salinisphaera japonica YTM-1</name>
    <dbReference type="NCBI Taxonomy" id="1209778"/>
    <lineage>
        <taxon>Bacteria</taxon>
        <taxon>Pseudomonadati</taxon>
        <taxon>Pseudomonadota</taxon>
        <taxon>Gammaproteobacteria</taxon>
        <taxon>Salinisphaerales</taxon>
        <taxon>Salinisphaeraceae</taxon>
        <taxon>Salinisphaera</taxon>
    </lineage>
</organism>
<sequence>MAGGRRLRRLVLASGLAAVLVLAMLCIGDRLIERYAVAATLAPEDATWVRAPAARQMIAAAFADLDEASVVDHDVALISVGGQLPRAPANNSRRLAPTGPLARLDRALVDRAARISGAPDKAGALEARYVSYLLRQITAMPGAYRGVIAGRDAGYDTAGHRLAKTNGQIIDNAYVAWLAAQRPRALAAAVSIHPGAPQAPQRLARWADDGIRRLAWWPGPQHIDPAGPALRAITPVLADTGMTVSLTVGAVTDRLGKRTWIAPASVAALLDHDVPVELRLGESLGPAGQVLMPELVALLRQYRGRADLTINLGGLIVTDDGRDLLVGLLQHPQFYDHLVYGSGYPESIVAERVRLDGLVDRGLIDSADRAPLADIRATNPLLFVYVLYRRLRLPDTDLRLPASVFTAGS</sequence>
<dbReference type="Proteomes" id="UP000285310">
    <property type="component" value="Unassembled WGS sequence"/>
</dbReference>
<comment type="caution">
    <text evidence="1">The sequence shown here is derived from an EMBL/GenBank/DDBJ whole genome shotgun (WGS) entry which is preliminary data.</text>
</comment>
<dbReference type="InParanoid" id="A0A423PZ38"/>
<accession>A0A423PZ38</accession>
<dbReference type="AlphaFoldDB" id="A0A423PZ38"/>